<dbReference type="Gene3D" id="3.40.1090.10">
    <property type="entry name" value="Cytosolic phospholipase A2 catalytic domain"/>
    <property type="match status" value="2"/>
</dbReference>
<feature type="active site" description="Proton acceptor" evidence="4">
    <location>
        <position position="208"/>
    </location>
</feature>
<evidence type="ECO:0000256" key="2">
    <source>
        <dbReference type="ARBA" id="ARBA00022963"/>
    </source>
</evidence>
<keyword evidence="2 4" id="KW-0442">Lipid degradation</keyword>
<proteinExistence type="predicted"/>
<dbReference type="EMBL" id="JAIXNE010000006">
    <property type="protein sequence ID" value="MCA6078632.1"/>
    <property type="molecule type" value="Genomic_DNA"/>
</dbReference>
<dbReference type="AlphaFoldDB" id="A0A9X1L1V6"/>
<feature type="short sequence motif" description="GXSXG" evidence="4">
    <location>
        <begin position="57"/>
        <end position="61"/>
    </location>
</feature>
<feature type="short sequence motif" description="GXGXXG" evidence="4">
    <location>
        <begin position="30"/>
        <end position="35"/>
    </location>
</feature>
<dbReference type="GO" id="GO:0016042">
    <property type="term" value="P:lipid catabolic process"/>
    <property type="evidence" value="ECO:0007669"/>
    <property type="project" value="UniProtKB-UniRule"/>
</dbReference>
<dbReference type="PANTHER" id="PTHR14226">
    <property type="entry name" value="NEUROPATHY TARGET ESTERASE/SWISS CHEESE D.MELANOGASTER"/>
    <property type="match status" value="1"/>
</dbReference>
<dbReference type="InterPro" id="IPR016035">
    <property type="entry name" value="Acyl_Trfase/lysoPLipase"/>
</dbReference>
<comment type="caution">
    <text evidence="6">The sequence shown here is derived from an EMBL/GenBank/DDBJ whole genome shotgun (WGS) entry which is preliminary data.</text>
</comment>
<dbReference type="RefSeq" id="WP_225699488.1">
    <property type="nucleotide sequence ID" value="NZ_JAIXNE010000006.1"/>
</dbReference>
<dbReference type="PANTHER" id="PTHR14226:SF29">
    <property type="entry name" value="NEUROPATHY TARGET ESTERASE SWS"/>
    <property type="match status" value="1"/>
</dbReference>
<accession>A0A9X1L1V6</accession>
<organism evidence="6 7">
    <name type="scientific">Fulvivirga sedimenti</name>
    <dbReference type="NCBI Taxonomy" id="2879465"/>
    <lineage>
        <taxon>Bacteria</taxon>
        <taxon>Pseudomonadati</taxon>
        <taxon>Bacteroidota</taxon>
        <taxon>Cytophagia</taxon>
        <taxon>Cytophagales</taxon>
        <taxon>Fulvivirgaceae</taxon>
        <taxon>Fulvivirga</taxon>
    </lineage>
</organism>
<dbReference type="GO" id="GO:0016787">
    <property type="term" value="F:hydrolase activity"/>
    <property type="evidence" value="ECO:0007669"/>
    <property type="project" value="UniProtKB-UniRule"/>
</dbReference>
<keyword evidence="7" id="KW-1185">Reference proteome</keyword>
<dbReference type="CDD" id="cd07205">
    <property type="entry name" value="Pat_PNPLA6_PNPLA7_NTE1_like"/>
    <property type="match status" value="1"/>
</dbReference>
<name>A0A9X1L1V6_9BACT</name>
<dbReference type="Proteomes" id="UP001139409">
    <property type="component" value="Unassembled WGS sequence"/>
</dbReference>
<dbReference type="SUPFAM" id="SSF52151">
    <property type="entry name" value="FabD/lysophospholipase-like"/>
    <property type="match status" value="1"/>
</dbReference>
<sequence length="765" mass="87521">MKSLSRIMLSILLFCPLFIQAQKVTLVMSGGGAKGLAHIGVIKALEEEDIPINFVVGTSMGGVIAGCYAAGYSAEEIEAIMTSEAFIRWVNGELEPEYNYYYNQDDQHPFVLEVDFSLDSTFRASLQSSLASDLSLNFALAEKFAQPSMIAGYDFDSLFVPARILASDVFTQSEVILKEGSLASAVRTSLSVPFFYKPIRIERKYLFDGGIYNNFPVDVAQREFGGEVIIGVNVSSKVFKEYPYETDDELINKSLLFMLLDKSDPSSMPLNSIYIEPDLTGYTSFDFKKVKSLIDSGYVSTRRKIQEIKSKITSRETIAERKEKREEFWSESTPLSFSGVDLYGFNRRQRKYIGKLFEADKDEMLSFESIKKGYFKMVSEPYFQSIYPDIRYNQEDKAYRLELNDRPRSNLNVQLGGVIASRNISQVYLGLKHYYFDSYLLRTSLHFYAGNFYKSGQLKTRLLLSNLYPFYIEPEFTYNAWDFLDDDDLFIQDRQATILDRIDRKYALNTGFPVSAKFHGEIQVGHFNNEDRFAATSEFTSGDTLDFIQVKGLRAGISFKRNDLNRKQYPNDGLAMNFSFDYFSANENYIPGSNSEILPTEANHRFVRLKGRIEQYFRKNKYSTGYLFEAVFSNQPVFATNRASVLYAPAFEPIMDSRTLLLQNLVSYNYIAAGWRNVFTISDLLEFRLEGYVFQSLDGFRSDDEQLETSTRFNRSLKFAATGGLVLHSPLGPVSLSANYYDDEENQFGVLLHVGYLLFNKKSWE</sequence>
<evidence type="ECO:0000256" key="1">
    <source>
        <dbReference type="ARBA" id="ARBA00022801"/>
    </source>
</evidence>
<feature type="active site" description="Nucleophile" evidence="4">
    <location>
        <position position="59"/>
    </location>
</feature>
<evidence type="ECO:0000256" key="3">
    <source>
        <dbReference type="ARBA" id="ARBA00023098"/>
    </source>
</evidence>
<keyword evidence="1 4" id="KW-0378">Hydrolase</keyword>
<evidence type="ECO:0000259" key="5">
    <source>
        <dbReference type="PROSITE" id="PS51635"/>
    </source>
</evidence>
<dbReference type="Pfam" id="PF01734">
    <property type="entry name" value="Patatin"/>
    <property type="match status" value="1"/>
</dbReference>
<evidence type="ECO:0000313" key="6">
    <source>
        <dbReference type="EMBL" id="MCA6078632.1"/>
    </source>
</evidence>
<dbReference type="InterPro" id="IPR050301">
    <property type="entry name" value="NTE"/>
</dbReference>
<keyword evidence="3 4" id="KW-0443">Lipid metabolism</keyword>
<feature type="short sequence motif" description="DGA/G" evidence="4">
    <location>
        <begin position="208"/>
        <end position="210"/>
    </location>
</feature>
<dbReference type="InterPro" id="IPR002641">
    <property type="entry name" value="PNPLA_dom"/>
</dbReference>
<gene>
    <name evidence="6" type="ORF">LDX50_27410</name>
</gene>
<evidence type="ECO:0000256" key="4">
    <source>
        <dbReference type="PROSITE-ProRule" id="PRU01161"/>
    </source>
</evidence>
<feature type="domain" description="PNPLA" evidence="5">
    <location>
        <begin position="26"/>
        <end position="221"/>
    </location>
</feature>
<dbReference type="PROSITE" id="PS51635">
    <property type="entry name" value="PNPLA"/>
    <property type="match status" value="1"/>
</dbReference>
<evidence type="ECO:0000313" key="7">
    <source>
        <dbReference type="Proteomes" id="UP001139409"/>
    </source>
</evidence>
<reference evidence="6" key="1">
    <citation type="submission" date="2021-09" db="EMBL/GenBank/DDBJ databases">
        <title>Fulvivirga sp. isolated from coastal sediment.</title>
        <authorList>
            <person name="Yu H."/>
        </authorList>
    </citation>
    <scope>NUCLEOTIDE SEQUENCE</scope>
    <source>
        <strain evidence="6">1062</strain>
    </source>
</reference>
<protein>
    <submittedName>
        <fullName evidence="6">Patatin-like phospholipase family protein</fullName>
    </submittedName>
</protein>